<dbReference type="EMBL" id="VBQZ03000033">
    <property type="protein sequence ID" value="MXQ86508.1"/>
    <property type="molecule type" value="Genomic_DNA"/>
</dbReference>
<name>A0A6B0R8H3_9CETA</name>
<keyword evidence="5" id="KW-1185">Reference proteome</keyword>
<dbReference type="PANTHER" id="PTHR11615">
    <property type="entry name" value="NITRATE, FORMATE, IRON DEHYDROGENASE"/>
    <property type="match status" value="1"/>
</dbReference>
<dbReference type="AlphaFoldDB" id="A0A6B0R8H3"/>
<proteinExistence type="inferred from homology"/>
<accession>A0A6B0R8H3</accession>
<evidence type="ECO:0000256" key="1">
    <source>
        <dbReference type="ARBA" id="ARBA00006596"/>
    </source>
</evidence>
<comment type="similarity">
    <text evidence="1">Belongs to the NARF family.</text>
</comment>
<protein>
    <recommendedName>
        <fullName evidence="3">Iron hydrogenase large subunit C-terminal domain-containing protein</fullName>
    </recommendedName>
</protein>
<dbReference type="Gene3D" id="3.40.50.1780">
    <property type="match status" value="1"/>
</dbReference>
<dbReference type="Proteomes" id="UP000322234">
    <property type="component" value="Unassembled WGS sequence"/>
</dbReference>
<feature type="region of interest" description="Disordered" evidence="2">
    <location>
        <begin position="199"/>
        <end position="228"/>
    </location>
</feature>
<comment type="caution">
    <text evidence="4">The sequence shown here is derived from an EMBL/GenBank/DDBJ whole genome shotgun (WGS) entry which is preliminary data.</text>
</comment>
<sequence length="294" mass="32947">MGSLVKYYIARPQNLSPDKVFHVIVAPCYDKKLEALQEDILMSLGSDDGTELPLDERCCPAHSGDVKEEELRHHDGVSSDGYLAHIFRHAGKELFSEDVGEVTYHALRNKDFQEVTLEKSRENGVLKWKGKFPYHFVEVLVCVGVCLNGRGQAQTEDGRIEKALLQKMKGLYTDISVQLLEARTHVQELYREWLEGTTPSASRKPCTPLTRAQGNPLTAETSSDEVKKTGRQACQLPEDGGADLCGNQRHLKKTAQLSFYCFDFSESSAPPICQQPLPSVQCGTLFIMSRKNHY</sequence>
<evidence type="ECO:0000313" key="4">
    <source>
        <dbReference type="EMBL" id="MXQ86508.1"/>
    </source>
</evidence>
<organism evidence="4 5">
    <name type="scientific">Bos mutus</name>
    <name type="common">wild yak</name>
    <dbReference type="NCBI Taxonomy" id="72004"/>
    <lineage>
        <taxon>Eukaryota</taxon>
        <taxon>Metazoa</taxon>
        <taxon>Chordata</taxon>
        <taxon>Craniata</taxon>
        <taxon>Vertebrata</taxon>
        <taxon>Euteleostomi</taxon>
        <taxon>Mammalia</taxon>
        <taxon>Eutheria</taxon>
        <taxon>Laurasiatheria</taxon>
        <taxon>Artiodactyla</taxon>
        <taxon>Ruminantia</taxon>
        <taxon>Pecora</taxon>
        <taxon>Bovidae</taxon>
        <taxon>Bovinae</taxon>
        <taxon>Bos</taxon>
    </lineage>
</organism>
<dbReference type="SUPFAM" id="SSF53920">
    <property type="entry name" value="Fe-only hydrogenase"/>
    <property type="match status" value="1"/>
</dbReference>
<reference evidence="4" key="1">
    <citation type="submission" date="2019-10" db="EMBL/GenBank/DDBJ databases">
        <title>The sequence and de novo assembly of the wild yak genome.</title>
        <authorList>
            <person name="Liu Y."/>
        </authorList>
    </citation>
    <scope>NUCLEOTIDE SEQUENCE [LARGE SCALE GENOMIC DNA]</scope>
    <source>
        <strain evidence="4">WY2019</strain>
    </source>
</reference>
<evidence type="ECO:0000259" key="3">
    <source>
        <dbReference type="Pfam" id="PF02906"/>
    </source>
</evidence>
<dbReference type="InterPro" id="IPR004108">
    <property type="entry name" value="Fe_hydrogenase_lsu_C"/>
</dbReference>
<feature type="domain" description="Iron hydrogenase large subunit C-terminal" evidence="3">
    <location>
        <begin position="1"/>
        <end position="149"/>
    </location>
</feature>
<evidence type="ECO:0000256" key="2">
    <source>
        <dbReference type="SAM" id="MobiDB-lite"/>
    </source>
</evidence>
<evidence type="ECO:0000313" key="5">
    <source>
        <dbReference type="Proteomes" id="UP000322234"/>
    </source>
</evidence>
<dbReference type="Pfam" id="PF02906">
    <property type="entry name" value="Fe_hyd_lg_C"/>
    <property type="match status" value="1"/>
</dbReference>
<gene>
    <name evidence="4" type="ORF">E5288_WYG009398</name>
</gene>
<dbReference type="InterPro" id="IPR009016">
    <property type="entry name" value="Fe_hydrogenase"/>
</dbReference>
<feature type="compositionally biased region" description="Polar residues" evidence="2">
    <location>
        <begin position="210"/>
        <end position="221"/>
    </location>
</feature>
<dbReference type="InterPro" id="IPR050340">
    <property type="entry name" value="Cytosolic_Fe-S_CAF"/>
</dbReference>